<feature type="region of interest" description="Disordered" evidence="16">
    <location>
        <begin position="1"/>
        <end position="151"/>
    </location>
</feature>
<keyword evidence="12" id="KW-0624">Polysaccharide degradation</keyword>
<keyword evidence="17" id="KW-1133">Transmembrane helix</keyword>
<evidence type="ECO:0000256" key="3">
    <source>
        <dbReference type="ARBA" id="ARBA00008773"/>
    </source>
</evidence>
<keyword evidence="9" id="KW-0325">Glycoprotein</keyword>
<comment type="subcellular location">
    <subcellularLocation>
        <location evidence="2">Cell membrane</location>
        <topology evidence="2">Single-pass type II membrane protein</topology>
    </subcellularLocation>
</comment>
<dbReference type="PANTHER" id="PTHR16631">
    <property type="entry name" value="GLUCAN 1,3-BETA-GLUCOSIDASE"/>
    <property type="match status" value="1"/>
</dbReference>
<evidence type="ECO:0000256" key="4">
    <source>
        <dbReference type="ARBA" id="ARBA00012780"/>
    </source>
</evidence>
<keyword evidence="8 17" id="KW-0472">Membrane</keyword>
<dbReference type="GO" id="GO:0071555">
    <property type="term" value="P:cell wall organization"/>
    <property type="evidence" value="ECO:0007669"/>
    <property type="project" value="UniProtKB-KW"/>
</dbReference>
<dbReference type="GO" id="GO:0005576">
    <property type="term" value="C:extracellular region"/>
    <property type="evidence" value="ECO:0007669"/>
    <property type="project" value="TreeGrafter"/>
</dbReference>
<keyword evidence="11" id="KW-0961">Cell wall biogenesis/degradation</keyword>
<dbReference type="InterPro" id="IPR050732">
    <property type="entry name" value="Beta-glucan_modifiers"/>
</dbReference>
<dbReference type="PANTHER" id="PTHR16631:SF17">
    <property type="entry name" value="GLUCAN ENDO-1,3-BETA-GLUCOSIDASE BTGC"/>
    <property type="match status" value="1"/>
</dbReference>
<name>A0A4R8QXN3_COLTR</name>
<dbReference type="InterPro" id="IPR017853">
    <property type="entry name" value="GH"/>
</dbReference>
<comment type="catalytic activity">
    <reaction evidence="1">
        <text>Hydrolysis of (1-&gt;3)-beta-D-glucosidic linkages in (1-&gt;3)-beta-D-glucans.</text>
        <dbReference type="EC" id="3.2.1.39"/>
    </reaction>
</comment>
<keyword evidence="7" id="KW-0735">Signal-anchor</keyword>
<dbReference type="STRING" id="5466.A0A4R8QXN3"/>
<evidence type="ECO:0000256" key="2">
    <source>
        <dbReference type="ARBA" id="ARBA00004401"/>
    </source>
</evidence>
<evidence type="ECO:0000256" key="17">
    <source>
        <dbReference type="SAM" id="Phobius"/>
    </source>
</evidence>
<evidence type="ECO:0000256" key="10">
    <source>
        <dbReference type="ARBA" id="ARBA00023277"/>
    </source>
</evidence>
<evidence type="ECO:0000313" key="18">
    <source>
        <dbReference type="EMBL" id="TDZ39743.1"/>
    </source>
</evidence>
<dbReference type="SUPFAM" id="SSF51445">
    <property type="entry name" value="(Trans)glycosidases"/>
    <property type="match status" value="1"/>
</dbReference>
<evidence type="ECO:0000256" key="12">
    <source>
        <dbReference type="ARBA" id="ARBA00023326"/>
    </source>
</evidence>
<feature type="transmembrane region" description="Helical" evidence="17">
    <location>
        <begin position="371"/>
        <end position="394"/>
    </location>
</feature>
<evidence type="ECO:0000256" key="8">
    <source>
        <dbReference type="ARBA" id="ARBA00023136"/>
    </source>
</evidence>
<keyword evidence="17" id="KW-0812">Transmembrane</keyword>
<dbReference type="GO" id="GO:0009277">
    <property type="term" value="C:fungal-type cell wall"/>
    <property type="evidence" value="ECO:0007669"/>
    <property type="project" value="TreeGrafter"/>
</dbReference>
<keyword evidence="19" id="KW-1185">Reference proteome</keyword>
<dbReference type="GO" id="GO:0042973">
    <property type="term" value="F:glucan endo-1,3-beta-D-glucosidase activity"/>
    <property type="evidence" value="ECO:0007669"/>
    <property type="project" value="UniProtKB-EC"/>
</dbReference>
<evidence type="ECO:0000256" key="13">
    <source>
        <dbReference type="ARBA" id="ARBA00037649"/>
    </source>
</evidence>
<feature type="compositionally biased region" description="Polar residues" evidence="16">
    <location>
        <begin position="203"/>
        <end position="215"/>
    </location>
</feature>
<feature type="region of interest" description="Disordered" evidence="16">
    <location>
        <begin position="399"/>
        <end position="424"/>
    </location>
</feature>
<dbReference type="FunFam" id="3.20.20.80:FF:000151">
    <property type="entry name" value="Glucan endo-1,3-beta-glucosidase btgC"/>
    <property type="match status" value="1"/>
</dbReference>
<comment type="function">
    <text evidence="13">Glucanases play a role in cell expansion during growth, in cell-cell fusion during mating, and in spore release during sporulation. This enzyme may be involved in beta-glucan degradation. Active on laminarin and lichenan.</text>
</comment>
<protein>
    <recommendedName>
        <fullName evidence="4">glucan endo-1,3-beta-D-glucosidase</fullName>
        <ecNumber evidence="4">3.2.1.39</ecNumber>
    </recommendedName>
    <alternativeName>
        <fullName evidence="15">Endo-1,3-beta-glucanase btgC</fullName>
    </alternativeName>
    <alternativeName>
        <fullName evidence="14">Laminarinase btgC</fullName>
    </alternativeName>
</protein>
<dbReference type="Proteomes" id="UP000295703">
    <property type="component" value="Unassembled WGS sequence"/>
</dbReference>
<organism evidence="18 19">
    <name type="scientific">Colletotrichum trifolii</name>
    <dbReference type="NCBI Taxonomy" id="5466"/>
    <lineage>
        <taxon>Eukaryota</taxon>
        <taxon>Fungi</taxon>
        <taxon>Dikarya</taxon>
        <taxon>Ascomycota</taxon>
        <taxon>Pezizomycotina</taxon>
        <taxon>Sordariomycetes</taxon>
        <taxon>Hypocreomycetidae</taxon>
        <taxon>Glomerellales</taxon>
        <taxon>Glomerellaceae</taxon>
        <taxon>Colletotrichum</taxon>
        <taxon>Colletotrichum orbiculare species complex</taxon>
    </lineage>
</organism>
<gene>
    <name evidence="18" type="primary">btgC</name>
    <name evidence="18" type="ORF">CTRI78_v010493</name>
</gene>
<evidence type="ECO:0000256" key="14">
    <source>
        <dbReference type="ARBA" id="ARBA00042373"/>
    </source>
</evidence>
<dbReference type="AlphaFoldDB" id="A0A4R8QXN3"/>
<evidence type="ECO:0000256" key="11">
    <source>
        <dbReference type="ARBA" id="ARBA00023316"/>
    </source>
</evidence>
<keyword evidence="10" id="KW-0119">Carbohydrate metabolism</keyword>
<dbReference type="EC" id="3.2.1.39" evidence="4"/>
<proteinExistence type="inferred from homology"/>
<keyword evidence="6" id="KW-0378">Hydrolase</keyword>
<evidence type="ECO:0000256" key="1">
    <source>
        <dbReference type="ARBA" id="ARBA00000382"/>
    </source>
</evidence>
<dbReference type="EMBL" id="RYZW01000172">
    <property type="protein sequence ID" value="TDZ39743.1"/>
    <property type="molecule type" value="Genomic_DNA"/>
</dbReference>
<feature type="compositionally biased region" description="Basic and acidic residues" evidence="16">
    <location>
        <begin position="69"/>
        <end position="78"/>
    </location>
</feature>
<feature type="compositionally biased region" description="Pro residues" evidence="16">
    <location>
        <begin position="180"/>
        <end position="189"/>
    </location>
</feature>
<dbReference type="GO" id="GO:0000272">
    <property type="term" value="P:polysaccharide catabolic process"/>
    <property type="evidence" value="ECO:0007669"/>
    <property type="project" value="UniProtKB-KW"/>
</dbReference>
<evidence type="ECO:0000256" key="15">
    <source>
        <dbReference type="ARBA" id="ARBA00043078"/>
    </source>
</evidence>
<dbReference type="Gene3D" id="3.20.20.80">
    <property type="entry name" value="Glycosidases"/>
    <property type="match status" value="2"/>
</dbReference>
<comment type="caution">
    <text evidence="18">The sequence shown here is derived from an EMBL/GenBank/DDBJ whole genome shotgun (WGS) entry which is preliminary data.</text>
</comment>
<evidence type="ECO:0000313" key="19">
    <source>
        <dbReference type="Proteomes" id="UP000295703"/>
    </source>
</evidence>
<feature type="region of interest" description="Disordered" evidence="16">
    <location>
        <begin position="167"/>
        <end position="221"/>
    </location>
</feature>
<feature type="region of interest" description="Disordered" evidence="16">
    <location>
        <begin position="257"/>
        <end position="304"/>
    </location>
</feature>
<sequence>MPRYDYDDGHAEREPLDNAYASQPRTPNPPEQQYHDQQYYNAMPPGYSRQQESRAPEHPTANPDPTFGRMREERRNDRGVPQAAVGAVGGASAGAAAAGAGYGAQQAGSMNTPQVPPHRDWAPDRYSPPRQSNLNPNVTPGADNFSAGASGGMAGIAYTVAERNARESGVEAMRNVGHAPPQPRGPNVPPQTYNQPRGEAYEMSNTPPRPYTNSLPDRDSQSSLTALGAAAAPPARLSPSSVPYGYDYYNDSPYYQRSPDHLGVVDPNSIADDGDDGLEYGRSRSGRNSMLSLSNHSDRTGNSRAGAAAAAAGAGAGAATALMAGAGRKGAGSYDPVKGSATGSNVDLGAPLEKRSEWAREEETRRKKWKWCIIIAVGLLIAGAIAGGIAGWLVSRNNRQGSSSSGGHSGQSADDDKKSNGDLDINSSEIKELMNNKDLHKVFPGMDYTPINTQYPDCIHNPPSQNNITRDVAVLSQLTNTIRLYGTDCNQTQMVIHSIQKLKMEDTVKVWMGVWQDKNETTNARQLQQMWDILDEYGDKHFEGVIVANEILFRKEMTEAALGTLLQEVRANLTAKKLSLPVATSDLGDDWTSSLASKSDYIMANIHPFFAGVNAKDSAMWTYAFWQNQASGFFKSDLKKNVIAEVGWPSKGGMNCGDGTATGCPNGSVAGVSQMNELLDKWVCPALTNGTNYFWFSAFDEPWKIRFNEKDREWEDQWGLMDVNRNLKPGVVIPDCGGKTV</sequence>
<feature type="compositionally biased region" description="Polar residues" evidence="16">
    <location>
        <begin position="286"/>
        <end position="295"/>
    </location>
</feature>
<accession>A0A4R8QXN3</accession>
<evidence type="ECO:0000256" key="16">
    <source>
        <dbReference type="SAM" id="MobiDB-lite"/>
    </source>
</evidence>
<feature type="compositionally biased region" description="Low complexity" evidence="16">
    <location>
        <begin position="399"/>
        <end position="412"/>
    </location>
</feature>
<feature type="compositionally biased region" description="Basic and acidic residues" evidence="16">
    <location>
        <begin position="1"/>
        <end position="16"/>
    </location>
</feature>
<feature type="compositionally biased region" description="Low complexity" evidence="16">
    <location>
        <begin position="93"/>
        <end position="108"/>
    </location>
</feature>
<feature type="compositionally biased region" description="Polar residues" evidence="16">
    <location>
        <begin position="129"/>
        <end position="138"/>
    </location>
</feature>
<evidence type="ECO:0000256" key="9">
    <source>
        <dbReference type="ARBA" id="ARBA00023180"/>
    </source>
</evidence>
<dbReference type="GO" id="GO:0005886">
    <property type="term" value="C:plasma membrane"/>
    <property type="evidence" value="ECO:0007669"/>
    <property type="project" value="UniProtKB-SubCell"/>
</dbReference>
<evidence type="ECO:0000256" key="7">
    <source>
        <dbReference type="ARBA" id="ARBA00022968"/>
    </source>
</evidence>
<evidence type="ECO:0000256" key="6">
    <source>
        <dbReference type="ARBA" id="ARBA00022801"/>
    </source>
</evidence>
<keyword evidence="5" id="KW-1003">Cell membrane</keyword>
<comment type="similarity">
    <text evidence="3">Belongs to the glycosyl hydrolase 17 family.</text>
</comment>
<dbReference type="GO" id="GO:0009986">
    <property type="term" value="C:cell surface"/>
    <property type="evidence" value="ECO:0007669"/>
    <property type="project" value="TreeGrafter"/>
</dbReference>
<evidence type="ECO:0000256" key="5">
    <source>
        <dbReference type="ARBA" id="ARBA00022475"/>
    </source>
</evidence>
<reference evidence="18 19" key="1">
    <citation type="submission" date="2018-12" db="EMBL/GenBank/DDBJ databases">
        <title>Genome sequence and assembly of Colletotrichum trifolii.</title>
        <authorList>
            <person name="Gan P."/>
            <person name="Shirasu K."/>
        </authorList>
    </citation>
    <scope>NUCLEOTIDE SEQUENCE [LARGE SCALE GENOMIC DNA]</scope>
    <source>
        <strain evidence="18 19">543-2</strain>
    </source>
</reference>